<protein>
    <submittedName>
        <fullName evidence="3">DUF4148 domain-containing protein</fullName>
    </submittedName>
</protein>
<evidence type="ECO:0000256" key="1">
    <source>
        <dbReference type="SAM" id="MobiDB-lite"/>
    </source>
</evidence>
<feature type="region of interest" description="Disordered" evidence="1">
    <location>
        <begin position="109"/>
        <end position="132"/>
    </location>
</feature>
<sequence length="132" mass="12972">MKKSLTAVSLISAALLFGGAAMAQDNGSAKTRAQVIAELQQARESGEATAITEQGFGFPSAAAKPAAAATAKAPAAKTAPAAAGKSRSEVVGELQRARASGELLALQQQGGPSSGAVLTNARLSGDPIVAGK</sequence>
<feature type="signal peptide" evidence="2">
    <location>
        <begin position="1"/>
        <end position="23"/>
    </location>
</feature>
<comment type="caution">
    <text evidence="3">The sequence shown here is derived from an EMBL/GenBank/DDBJ whole genome shotgun (WGS) entry which is preliminary data.</text>
</comment>
<dbReference type="RefSeq" id="WP_290359303.1">
    <property type="nucleotide sequence ID" value="NZ_JAUHHC010000003.1"/>
</dbReference>
<dbReference type="InterPro" id="IPR025421">
    <property type="entry name" value="DUF4148"/>
</dbReference>
<evidence type="ECO:0000256" key="2">
    <source>
        <dbReference type="SAM" id="SignalP"/>
    </source>
</evidence>
<dbReference type="Pfam" id="PF13663">
    <property type="entry name" value="DUF4148"/>
    <property type="match status" value="1"/>
</dbReference>
<organism evidence="3 4">
    <name type="scientific">Roseateles violae</name>
    <dbReference type="NCBI Taxonomy" id="3058042"/>
    <lineage>
        <taxon>Bacteria</taxon>
        <taxon>Pseudomonadati</taxon>
        <taxon>Pseudomonadota</taxon>
        <taxon>Betaproteobacteria</taxon>
        <taxon>Burkholderiales</taxon>
        <taxon>Sphaerotilaceae</taxon>
        <taxon>Roseateles</taxon>
    </lineage>
</organism>
<dbReference type="EMBL" id="JAUHHC010000003">
    <property type="protein sequence ID" value="MDN3920987.1"/>
    <property type="molecule type" value="Genomic_DNA"/>
</dbReference>
<feature type="chain" id="PRO_5046902914" evidence="2">
    <location>
        <begin position="24"/>
        <end position="132"/>
    </location>
</feature>
<name>A0ABT8DWV9_9BURK</name>
<gene>
    <name evidence="3" type="ORF">QWJ38_11910</name>
</gene>
<accession>A0ABT8DWV9</accession>
<evidence type="ECO:0000313" key="3">
    <source>
        <dbReference type="EMBL" id="MDN3920987.1"/>
    </source>
</evidence>
<dbReference type="Proteomes" id="UP001228044">
    <property type="component" value="Unassembled WGS sequence"/>
</dbReference>
<proteinExistence type="predicted"/>
<evidence type="ECO:0000313" key="4">
    <source>
        <dbReference type="Proteomes" id="UP001228044"/>
    </source>
</evidence>
<keyword evidence="4" id="KW-1185">Reference proteome</keyword>
<keyword evidence="2" id="KW-0732">Signal</keyword>
<reference evidence="3 4" key="1">
    <citation type="submission" date="2023-06" db="EMBL/GenBank/DDBJ databases">
        <title>Pelomonas sp. PFR6 16S ribosomal RNA gene Genome sequencing and assembly.</title>
        <authorList>
            <person name="Woo H."/>
        </authorList>
    </citation>
    <scope>NUCLEOTIDE SEQUENCE [LARGE SCALE GENOMIC DNA]</scope>
    <source>
        <strain evidence="3 4">PFR6</strain>
    </source>
</reference>